<dbReference type="AlphaFoldDB" id="A0A7I8DUU4"/>
<evidence type="ECO:0000313" key="1">
    <source>
        <dbReference type="EMBL" id="BCK01082.1"/>
    </source>
</evidence>
<dbReference type="EMBL" id="AP023368">
    <property type="protein sequence ID" value="BCK01082.1"/>
    <property type="molecule type" value="Genomic_DNA"/>
</dbReference>
<name>A0A7I8DUU4_9FIRM</name>
<protein>
    <submittedName>
        <fullName evidence="1">Uncharacterized protein</fullName>
    </submittedName>
</protein>
<evidence type="ECO:0000313" key="2">
    <source>
        <dbReference type="Proteomes" id="UP000515703"/>
    </source>
</evidence>
<sequence>MNKKIFIFLVILCIISVFVIGCNNKNNVTSTREYGFQPPIDKLYWGMPLDKIEKLLKIKSGVDGVVYNYDKPVTTIILKEKIEVFGYNATVSLKVYDKPNEEWYPYKSSYLDSIILTYEDIDGQKIKDNIIEKYNNTGNDWVDTLKNKCTTWLSDDKIKDIKPSIKEELQNYWSIIDEHEHSNTKNYNSLHSIKKDEDESINNIVLVYSDKGAVVTFNGDTAYQINQIITNK</sequence>
<reference evidence="1 2" key="2">
    <citation type="submission" date="2020-08" db="EMBL/GenBank/DDBJ databases">
        <authorList>
            <person name="Ueki A."/>
            <person name="Tonouchi A."/>
        </authorList>
    </citation>
    <scope>NUCLEOTIDE SEQUENCE [LARGE SCALE GENOMIC DNA]</scope>
    <source>
        <strain evidence="1 2">CTTW</strain>
    </source>
</reference>
<gene>
    <name evidence="1" type="ORF">bsdcttw_41220</name>
</gene>
<organism evidence="1 2">
    <name type="scientific">Anaerocolumna chitinilytica</name>
    <dbReference type="NCBI Taxonomy" id="1727145"/>
    <lineage>
        <taxon>Bacteria</taxon>
        <taxon>Bacillati</taxon>
        <taxon>Bacillota</taxon>
        <taxon>Clostridia</taxon>
        <taxon>Lachnospirales</taxon>
        <taxon>Lachnospiraceae</taxon>
        <taxon>Anaerocolumna</taxon>
    </lineage>
</organism>
<dbReference type="Proteomes" id="UP000515703">
    <property type="component" value="Chromosome"/>
</dbReference>
<reference evidence="1 2" key="1">
    <citation type="submission" date="2020-08" db="EMBL/GenBank/DDBJ databases">
        <title>Draft genome sequencing of an Anaerocolumna strain isolated from anoxic soil subjected to BSD treatment.</title>
        <authorList>
            <person name="Uek A."/>
            <person name="Tonouchi A."/>
        </authorList>
    </citation>
    <scope>NUCLEOTIDE SEQUENCE [LARGE SCALE GENOMIC DNA]</scope>
    <source>
        <strain evidence="1 2">CTTW</strain>
    </source>
</reference>
<keyword evidence="2" id="KW-1185">Reference proteome</keyword>
<dbReference type="PROSITE" id="PS51257">
    <property type="entry name" value="PROKAR_LIPOPROTEIN"/>
    <property type="match status" value="1"/>
</dbReference>
<accession>A0A7I8DUU4</accession>
<dbReference type="RefSeq" id="WP_185256689.1">
    <property type="nucleotide sequence ID" value="NZ_AP023368.1"/>
</dbReference>
<dbReference type="KEGG" id="acht:bsdcttw_41220"/>
<proteinExistence type="predicted"/>